<evidence type="ECO:0000259" key="4">
    <source>
        <dbReference type="PROSITE" id="PS50043"/>
    </source>
</evidence>
<dbReference type="GO" id="GO:0006355">
    <property type="term" value="P:regulation of DNA-templated transcription"/>
    <property type="evidence" value="ECO:0007669"/>
    <property type="project" value="InterPro"/>
</dbReference>
<dbReference type="InterPro" id="IPR016032">
    <property type="entry name" value="Sig_transdc_resp-reg_C-effctor"/>
</dbReference>
<dbReference type="STRING" id="446470.Snas_4314"/>
<keyword evidence="3" id="KW-0804">Transcription</keyword>
<evidence type="ECO:0000256" key="1">
    <source>
        <dbReference type="ARBA" id="ARBA00023015"/>
    </source>
</evidence>
<accession>D3Q3P4</accession>
<keyword evidence="1" id="KW-0805">Transcription regulation</keyword>
<dbReference type="Gene3D" id="1.10.10.10">
    <property type="entry name" value="Winged helix-like DNA-binding domain superfamily/Winged helix DNA-binding domain"/>
    <property type="match status" value="1"/>
</dbReference>
<dbReference type="PROSITE" id="PS50043">
    <property type="entry name" value="HTH_LUXR_2"/>
    <property type="match status" value="1"/>
</dbReference>
<dbReference type="SUPFAM" id="SSF46894">
    <property type="entry name" value="C-terminal effector domain of the bipartite response regulators"/>
    <property type="match status" value="1"/>
</dbReference>
<protein>
    <submittedName>
        <fullName evidence="5">Transcriptional regulator, LuxR family</fullName>
    </submittedName>
</protein>
<dbReference type="PROSITE" id="PS00622">
    <property type="entry name" value="HTH_LUXR_1"/>
    <property type="match status" value="1"/>
</dbReference>
<keyword evidence="2" id="KW-0238">DNA-binding</keyword>
<dbReference type="OrthoDB" id="9808843at2"/>
<dbReference type="CDD" id="cd06170">
    <property type="entry name" value="LuxR_C_like"/>
    <property type="match status" value="1"/>
</dbReference>
<evidence type="ECO:0000256" key="3">
    <source>
        <dbReference type="ARBA" id="ARBA00023163"/>
    </source>
</evidence>
<dbReference type="Proteomes" id="UP000000844">
    <property type="component" value="Chromosome"/>
</dbReference>
<dbReference type="InterPro" id="IPR036388">
    <property type="entry name" value="WH-like_DNA-bd_sf"/>
</dbReference>
<name>D3Q3P4_STANL</name>
<organism evidence="5 6">
    <name type="scientific">Stackebrandtia nassauensis (strain DSM 44728 / CIP 108903 / NRRL B-16338 / NBRC 102104 / LLR-40K-21)</name>
    <dbReference type="NCBI Taxonomy" id="446470"/>
    <lineage>
        <taxon>Bacteria</taxon>
        <taxon>Bacillati</taxon>
        <taxon>Actinomycetota</taxon>
        <taxon>Actinomycetes</taxon>
        <taxon>Glycomycetales</taxon>
        <taxon>Glycomycetaceae</taxon>
        <taxon>Stackebrandtia</taxon>
    </lineage>
</organism>
<sequence length="132" mass="14473">MSTIVYPPTRGLSAWEAACRSAAIIAREAARDRRRELLTHHGRVLLNALAAAGIDLEPKPPVVVRPPGCRLTERELTVVIGMSNGKSNARIGRELHISEDTVKTYARRLFRKLGVGDRTQAVAVALRTGLIR</sequence>
<feature type="domain" description="HTH luxR-type" evidence="4">
    <location>
        <begin position="64"/>
        <end position="129"/>
    </location>
</feature>
<evidence type="ECO:0000256" key="2">
    <source>
        <dbReference type="ARBA" id="ARBA00023125"/>
    </source>
</evidence>
<dbReference type="HOGENOM" id="CLU_1894909_0_0_11"/>
<dbReference type="EMBL" id="CP001778">
    <property type="protein sequence ID" value="ADD43961.1"/>
    <property type="molecule type" value="Genomic_DNA"/>
</dbReference>
<dbReference type="InterPro" id="IPR000792">
    <property type="entry name" value="Tscrpt_reg_LuxR_C"/>
</dbReference>
<dbReference type="PANTHER" id="PTHR44688">
    <property type="entry name" value="DNA-BINDING TRANSCRIPTIONAL ACTIVATOR DEVR_DOSR"/>
    <property type="match status" value="1"/>
</dbReference>
<dbReference type="eggNOG" id="COG2197">
    <property type="taxonomic scope" value="Bacteria"/>
</dbReference>
<dbReference type="PRINTS" id="PR00038">
    <property type="entry name" value="HTHLUXR"/>
</dbReference>
<dbReference type="SMART" id="SM00421">
    <property type="entry name" value="HTH_LUXR"/>
    <property type="match status" value="1"/>
</dbReference>
<proteinExistence type="predicted"/>
<evidence type="ECO:0000313" key="6">
    <source>
        <dbReference type="Proteomes" id="UP000000844"/>
    </source>
</evidence>
<dbReference type="KEGG" id="sna:Snas_4314"/>
<dbReference type="GO" id="GO:0003677">
    <property type="term" value="F:DNA binding"/>
    <property type="evidence" value="ECO:0007669"/>
    <property type="project" value="UniProtKB-KW"/>
</dbReference>
<evidence type="ECO:0000313" key="5">
    <source>
        <dbReference type="EMBL" id="ADD43961.1"/>
    </source>
</evidence>
<keyword evidence="6" id="KW-1185">Reference proteome</keyword>
<dbReference type="PANTHER" id="PTHR44688:SF16">
    <property type="entry name" value="DNA-BINDING TRANSCRIPTIONAL ACTIVATOR DEVR_DOSR"/>
    <property type="match status" value="1"/>
</dbReference>
<gene>
    <name evidence="5" type="ordered locus">Snas_4314</name>
</gene>
<dbReference type="Pfam" id="PF00196">
    <property type="entry name" value="GerE"/>
    <property type="match status" value="1"/>
</dbReference>
<dbReference type="AlphaFoldDB" id="D3Q3P4"/>
<reference evidence="5 6" key="1">
    <citation type="journal article" date="2009" name="Stand. Genomic Sci.">
        <title>Complete genome sequence of Stackebrandtia nassauensis type strain (LLR-40K-21).</title>
        <authorList>
            <person name="Munk C."/>
            <person name="Lapidus A."/>
            <person name="Copeland A."/>
            <person name="Jando M."/>
            <person name="Mayilraj S."/>
            <person name="Glavina Del Rio T."/>
            <person name="Nolan M."/>
            <person name="Chen F."/>
            <person name="Lucas S."/>
            <person name="Tice H."/>
            <person name="Cheng J.F."/>
            <person name="Han C."/>
            <person name="Detter J.C."/>
            <person name="Bruce D."/>
            <person name="Goodwin L."/>
            <person name="Chain P."/>
            <person name="Pitluck S."/>
            <person name="Goker M."/>
            <person name="Ovchinikova G."/>
            <person name="Pati A."/>
            <person name="Ivanova N."/>
            <person name="Mavromatis K."/>
            <person name="Chen A."/>
            <person name="Palaniappan K."/>
            <person name="Land M."/>
            <person name="Hauser L."/>
            <person name="Chang Y.J."/>
            <person name="Jeffries C.D."/>
            <person name="Bristow J."/>
            <person name="Eisen J.A."/>
            <person name="Markowitz V."/>
            <person name="Hugenholtz P."/>
            <person name="Kyrpides N.C."/>
            <person name="Klenk H.P."/>
        </authorList>
    </citation>
    <scope>NUCLEOTIDE SEQUENCE [LARGE SCALE GENOMIC DNA]</scope>
    <source>
        <strain evidence="6">DSM 44728 / CIP 108903 / NRRL B-16338 / NBRC 102104 / LLR-40K-21</strain>
    </source>
</reference>